<dbReference type="InterPro" id="IPR012863">
    <property type="entry name" value="DUF1636"/>
</dbReference>
<evidence type="ECO:0000313" key="1">
    <source>
        <dbReference type="EMBL" id="MBW4661552.1"/>
    </source>
</evidence>
<evidence type="ECO:0000313" key="2">
    <source>
        <dbReference type="Proteomes" id="UP000757435"/>
    </source>
</evidence>
<dbReference type="SUPFAM" id="SSF52833">
    <property type="entry name" value="Thioredoxin-like"/>
    <property type="match status" value="1"/>
</dbReference>
<sequence length="138" mass="14878">MNQQHVMFVCTSCESAHRTKQAIRTSGGERLLRQLQALHESESLDAFSIQPTECLGACEQNCAIALSASGKHTYLFGNLPVDDEHLESTAAAVMAGAVQYHAKPDGTLSYIKCPELLKKNVLAKIPPLPESRSNIAGA</sequence>
<dbReference type="Gene3D" id="3.40.30.10">
    <property type="entry name" value="Glutaredoxin"/>
    <property type="match status" value="1"/>
</dbReference>
<gene>
    <name evidence="1" type="ORF">KME15_23015</name>
</gene>
<protein>
    <submittedName>
        <fullName evidence="1">DUF1636 domain-containing protein</fullName>
    </submittedName>
</protein>
<reference evidence="1" key="1">
    <citation type="submission" date="2021-05" db="EMBL/GenBank/DDBJ databases">
        <authorList>
            <person name="Pietrasiak N."/>
            <person name="Ward R."/>
            <person name="Stajich J.E."/>
            <person name="Kurbessoian T."/>
        </authorList>
    </citation>
    <scope>NUCLEOTIDE SEQUENCE</scope>
    <source>
        <strain evidence="1">UHER 2000/2452</strain>
    </source>
</reference>
<name>A0A951UPK2_9CYAN</name>
<dbReference type="AlphaFoldDB" id="A0A951UPK2"/>
<accession>A0A951UPK2</accession>
<dbReference type="EMBL" id="JAHHHD010000039">
    <property type="protein sequence ID" value="MBW4661552.1"/>
    <property type="molecule type" value="Genomic_DNA"/>
</dbReference>
<dbReference type="Proteomes" id="UP000757435">
    <property type="component" value="Unassembled WGS sequence"/>
</dbReference>
<dbReference type="InterPro" id="IPR036249">
    <property type="entry name" value="Thioredoxin-like_sf"/>
</dbReference>
<dbReference type="Pfam" id="PF07845">
    <property type="entry name" value="DUF1636"/>
    <property type="match status" value="1"/>
</dbReference>
<reference evidence="1" key="2">
    <citation type="journal article" date="2022" name="Microbiol. Resour. Announc.">
        <title>Metagenome Sequencing to Explore Phylogenomics of Terrestrial Cyanobacteria.</title>
        <authorList>
            <person name="Ward R.D."/>
            <person name="Stajich J.E."/>
            <person name="Johansen J.R."/>
            <person name="Huntemann M."/>
            <person name="Clum A."/>
            <person name="Foster B."/>
            <person name="Foster B."/>
            <person name="Roux S."/>
            <person name="Palaniappan K."/>
            <person name="Varghese N."/>
            <person name="Mukherjee S."/>
            <person name="Reddy T.B.K."/>
            <person name="Daum C."/>
            <person name="Copeland A."/>
            <person name="Chen I.A."/>
            <person name="Ivanova N.N."/>
            <person name="Kyrpides N.C."/>
            <person name="Shapiro N."/>
            <person name="Eloe-Fadrosh E.A."/>
            <person name="Pietrasiak N."/>
        </authorList>
    </citation>
    <scope>NUCLEOTIDE SEQUENCE</scope>
    <source>
        <strain evidence="1">UHER 2000/2452</strain>
    </source>
</reference>
<organism evidence="1 2">
    <name type="scientific">Drouetiella hepatica Uher 2000/2452</name>
    <dbReference type="NCBI Taxonomy" id="904376"/>
    <lineage>
        <taxon>Bacteria</taxon>
        <taxon>Bacillati</taxon>
        <taxon>Cyanobacteriota</taxon>
        <taxon>Cyanophyceae</taxon>
        <taxon>Oculatellales</taxon>
        <taxon>Oculatellaceae</taxon>
        <taxon>Drouetiella</taxon>
    </lineage>
</organism>
<proteinExistence type="predicted"/>
<dbReference type="CDD" id="cd02980">
    <property type="entry name" value="TRX_Fd_family"/>
    <property type="match status" value="1"/>
</dbReference>
<comment type="caution">
    <text evidence="1">The sequence shown here is derived from an EMBL/GenBank/DDBJ whole genome shotgun (WGS) entry which is preliminary data.</text>
</comment>